<dbReference type="AlphaFoldDB" id="A0A0E0EJ04"/>
<accession>A0A0E0EJ04</accession>
<evidence type="ECO:0000313" key="3">
    <source>
        <dbReference type="Proteomes" id="UP000008021"/>
    </source>
</evidence>
<dbReference type="Gramene" id="OMERI08G05770.1">
    <property type="protein sequence ID" value="OMERI08G05770.1"/>
    <property type="gene ID" value="OMERI08G05770"/>
</dbReference>
<feature type="compositionally biased region" description="Low complexity" evidence="1">
    <location>
        <begin position="129"/>
        <end position="140"/>
    </location>
</feature>
<reference evidence="2" key="2">
    <citation type="submission" date="2018-05" db="EMBL/GenBank/DDBJ databases">
        <title>OmerRS3 (Oryza meridionalis Reference Sequence Version 3).</title>
        <authorList>
            <person name="Zhang J."/>
            <person name="Kudrna D."/>
            <person name="Lee S."/>
            <person name="Talag J."/>
            <person name="Welchert J."/>
            <person name="Wing R.A."/>
        </authorList>
    </citation>
    <scope>NUCLEOTIDE SEQUENCE [LARGE SCALE GENOMIC DNA]</scope>
    <source>
        <strain evidence="2">cv. OR44</strain>
    </source>
</reference>
<dbReference type="Proteomes" id="UP000008021">
    <property type="component" value="Chromosome 8"/>
</dbReference>
<evidence type="ECO:0000313" key="2">
    <source>
        <dbReference type="EnsemblPlants" id="OMERI08G05770.1"/>
    </source>
</evidence>
<feature type="region of interest" description="Disordered" evidence="1">
    <location>
        <begin position="116"/>
        <end position="157"/>
    </location>
</feature>
<name>A0A0E0EJ04_9ORYZ</name>
<organism evidence="2">
    <name type="scientific">Oryza meridionalis</name>
    <dbReference type="NCBI Taxonomy" id="40149"/>
    <lineage>
        <taxon>Eukaryota</taxon>
        <taxon>Viridiplantae</taxon>
        <taxon>Streptophyta</taxon>
        <taxon>Embryophyta</taxon>
        <taxon>Tracheophyta</taxon>
        <taxon>Spermatophyta</taxon>
        <taxon>Magnoliopsida</taxon>
        <taxon>Liliopsida</taxon>
        <taxon>Poales</taxon>
        <taxon>Poaceae</taxon>
        <taxon>BOP clade</taxon>
        <taxon>Oryzoideae</taxon>
        <taxon>Oryzeae</taxon>
        <taxon>Oryzinae</taxon>
        <taxon>Oryza</taxon>
    </lineage>
</organism>
<proteinExistence type="predicted"/>
<protein>
    <submittedName>
        <fullName evidence="2">Uncharacterized protein</fullName>
    </submittedName>
</protein>
<dbReference type="HOGENOM" id="CLU_1680718_0_0_1"/>
<feature type="region of interest" description="Disordered" evidence="1">
    <location>
        <begin position="51"/>
        <end position="95"/>
    </location>
</feature>
<sequence>MDHYTHSVAPFTRSPILKPTTWRLRQRRGGWAGRGEEQQMPRAWVALGGPTHRASGDGRGCAKHPNAARSEQVPGGEGGAPAAAAREQVRGADADHAVTSAAARVYEQLQRQCASSRRRRPWQLHASTRRGMSSGSSTGSLQRVGPGPRLPHTWLCP</sequence>
<reference evidence="2" key="1">
    <citation type="submission" date="2015-04" db="UniProtKB">
        <authorList>
            <consortium name="EnsemblPlants"/>
        </authorList>
    </citation>
    <scope>IDENTIFICATION</scope>
</reference>
<evidence type="ECO:0000256" key="1">
    <source>
        <dbReference type="SAM" id="MobiDB-lite"/>
    </source>
</evidence>
<dbReference type="EnsemblPlants" id="OMERI08G05770.1">
    <property type="protein sequence ID" value="OMERI08G05770.1"/>
    <property type="gene ID" value="OMERI08G05770"/>
</dbReference>
<keyword evidence="3" id="KW-1185">Reference proteome</keyword>